<evidence type="ECO:0000313" key="3">
    <source>
        <dbReference type="Proteomes" id="UP000273898"/>
    </source>
</evidence>
<keyword evidence="1" id="KW-1133">Transmembrane helix</keyword>
<evidence type="ECO:0000256" key="1">
    <source>
        <dbReference type="SAM" id="Phobius"/>
    </source>
</evidence>
<keyword evidence="1" id="KW-0472">Membrane</keyword>
<evidence type="ECO:0000313" key="2">
    <source>
        <dbReference type="EMBL" id="RLJ69572.1"/>
    </source>
</evidence>
<accession>A0A497XLF4</accession>
<gene>
    <name evidence="2" type="ORF">BCL90_5170</name>
</gene>
<dbReference type="AlphaFoldDB" id="A0A497XLF4"/>
<comment type="caution">
    <text evidence="2">The sequence shown here is derived from an EMBL/GenBank/DDBJ whole genome shotgun (WGS) entry which is preliminary data.</text>
</comment>
<feature type="transmembrane region" description="Helical" evidence="1">
    <location>
        <begin position="20"/>
        <end position="41"/>
    </location>
</feature>
<proteinExistence type="predicted"/>
<dbReference type="EMBL" id="RCCK01000016">
    <property type="protein sequence ID" value="RLJ69572.1"/>
    <property type="molecule type" value="Genomic_DNA"/>
</dbReference>
<dbReference type="Proteomes" id="UP000273898">
    <property type="component" value="Unassembled WGS sequence"/>
</dbReference>
<organism evidence="2 3">
    <name type="scientific">Pedobacter alluvionis</name>
    <dbReference type="NCBI Taxonomy" id="475253"/>
    <lineage>
        <taxon>Bacteria</taxon>
        <taxon>Pseudomonadati</taxon>
        <taxon>Bacteroidota</taxon>
        <taxon>Sphingobacteriia</taxon>
        <taxon>Sphingobacteriales</taxon>
        <taxon>Sphingobacteriaceae</taxon>
        <taxon>Pedobacter</taxon>
    </lineage>
</organism>
<reference evidence="2 3" key="1">
    <citation type="submission" date="2018-10" db="EMBL/GenBank/DDBJ databases">
        <title>Genomic Encyclopedia of Archaeal and Bacterial Type Strains, Phase II (KMG-II): from individual species to whole genera.</title>
        <authorList>
            <person name="Goeker M."/>
        </authorList>
    </citation>
    <scope>NUCLEOTIDE SEQUENCE [LARGE SCALE GENOMIC DNA]</scope>
    <source>
        <strain evidence="2 3">DSM 19624</strain>
    </source>
</reference>
<sequence>MQPDHIESSYQEDLRYNPYLLRTSCVTVLLGLIIYALITWLSMSLLKLNG</sequence>
<name>A0A497XLF4_9SPHI</name>
<protein>
    <submittedName>
        <fullName evidence="2">Uncharacterized protein</fullName>
    </submittedName>
</protein>
<keyword evidence="1" id="KW-0812">Transmembrane</keyword>